<dbReference type="SUPFAM" id="SSF51182">
    <property type="entry name" value="RmlC-like cupins"/>
    <property type="match status" value="1"/>
</dbReference>
<dbReference type="CDD" id="cd02209">
    <property type="entry name" value="cupin_XRE_C"/>
    <property type="match status" value="1"/>
</dbReference>
<evidence type="ECO:0000313" key="2">
    <source>
        <dbReference type="Proteomes" id="UP001229313"/>
    </source>
</evidence>
<keyword evidence="2" id="KW-1185">Reference proteome</keyword>
<dbReference type="Gene3D" id="2.60.120.10">
    <property type="entry name" value="Jelly Rolls"/>
    <property type="match status" value="1"/>
</dbReference>
<dbReference type="RefSeq" id="WP_309150732.1">
    <property type="nucleotide sequence ID" value="NZ_CP133568.1"/>
</dbReference>
<dbReference type="Proteomes" id="UP001229313">
    <property type="component" value="Chromosome"/>
</dbReference>
<dbReference type="InterPro" id="IPR011051">
    <property type="entry name" value="RmlC_Cupin_sf"/>
</dbReference>
<sequence length="51" mass="5464">MIGSRVAAAMRASGDSLYFDAQIPHRVRSAGAQQAQVLIVVHDAQAEAQRD</sequence>
<accession>A0ABY9P2J1</accession>
<proteinExistence type="predicted"/>
<dbReference type="InterPro" id="IPR014710">
    <property type="entry name" value="RmlC-like_jellyroll"/>
</dbReference>
<protein>
    <submittedName>
        <fullName evidence="1">Cupin domain-containing protein</fullName>
    </submittedName>
</protein>
<name>A0ABY9P2J1_9GAMM</name>
<reference evidence="1 2" key="1">
    <citation type="submission" date="2023-08" db="EMBL/GenBank/DDBJ databases">
        <title>The whole genome sequence of Lysobacter yananisis.</title>
        <authorList>
            <person name="Sun H."/>
        </authorList>
    </citation>
    <scope>NUCLEOTIDE SEQUENCE [LARGE SCALE GENOMIC DNA]</scope>
    <source>
        <strain evidence="1 2">SNNU513</strain>
    </source>
</reference>
<gene>
    <name evidence="1" type="ORF">RDV84_14385</name>
</gene>
<organism evidence="1 2">
    <name type="scientific">Lysobacter yananisis</name>
    <dbReference type="NCBI Taxonomy" id="1003114"/>
    <lineage>
        <taxon>Bacteria</taxon>
        <taxon>Pseudomonadati</taxon>
        <taxon>Pseudomonadota</taxon>
        <taxon>Gammaproteobacteria</taxon>
        <taxon>Lysobacterales</taxon>
        <taxon>Lysobacteraceae</taxon>
        <taxon>Lysobacter</taxon>
    </lineage>
</organism>
<evidence type="ECO:0000313" key="1">
    <source>
        <dbReference type="EMBL" id="WMT01184.1"/>
    </source>
</evidence>
<dbReference type="EMBL" id="CP133568">
    <property type="protein sequence ID" value="WMT01184.1"/>
    <property type="molecule type" value="Genomic_DNA"/>
</dbReference>